<evidence type="ECO:0000256" key="8">
    <source>
        <dbReference type="ARBA" id="ARBA00022842"/>
    </source>
</evidence>
<evidence type="ECO:0000256" key="11">
    <source>
        <dbReference type="ARBA" id="ARBA00023204"/>
    </source>
</evidence>
<organism evidence="12 13">
    <name type="scientific">Enterococcus gallinarum</name>
    <dbReference type="NCBI Taxonomy" id="1353"/>
    <lineage>
        <taxon>Bacteria</taxon>
        <taxon>Bacillati</taxon>
        <taxon>Bacillota</taxon>
        <taxon>Bacilli</taxon>
        <taxon>Lactobacillales</taxon>
        <taxon>Enterococcaceae</taxon>
        <taxon>Enterococcus</taxon>
    </lineage>
</organism>
<evidence type="ECO:0000256" key="7">
    <source>
        <dbReference type="ARBA" id="ARBA00022801"/>
    </source>
</evidence>
<evidence type="ECO:0000256" key="6">
    <source>
        <dbReference type="ARBA" id="ARBA00022763"/>
    </source>
</evidence>
<dbReference type="Pfam" id="PF02075">
    <property type="entry name" value="RuvC"/>
    <property type="match status" value="1"/>
</dbReference>
<dbReference type="InterPro" id="IPR002176">
    <property type="entry name" value="X-over_junc_endoDNase_RuvC"/>
</dbReference>
<evidence type="ECO:0000313" key="12">
    <source>
        <dbReference type="EMBL" id="MDL4935766.1"/>
    </source>
</evidence>
<dbReference type="RefSeq" id="WP_285905917.1">
    <property type="nucleotide sequence ID" value="NZ_JASUBC010000002.1"/>
</dbReference>
<dbReference type="Gene3D" id="3.30.420.10">
    <property type="entry name" value="Ribonuclease H-like superfamily/Ribonuclease H"/>
    <property type="match status" value="1"/>
</dbReference>
<dbReference type="GO" id="GO:0006281">
    <property type="term" value="P:DNA repair"/>
    <property type="evidence" value="ECO:0007669"/>
    <property type="project" value="UniProtKB-KW"/>
</dbReference>
<comment type="similarity">
    <text evidence="1">Belongs to the RuvC family.</text>
</comment>
<evidence type="ECO:0000256" key="9">
    <source>
        <dbReference type="ARBA" id="ARBA00023125"/>
    </source>
</evidence>
<dbReference type="PANTHER" id="PTHR30194:SF3">
    <property type="entry name" value="CROSSOVER JUNCTION ENDODEOXYRIBONUCLEASE RUVC"/>
    <property type="match status" value="1"/>
</dbReference>
<gene>
    <name evidence="12" type="ORF">QRX88_08575</name>
</gene>
<keyword evidence="8" id="KW-0460">Magnesium</keyword>
<name>A0ABD4ZT04_ENTGA</name>
<dbReference type="GO" id="GO:0004519">
    <property type="term" value="F:endonuclease activity"/>
    <property type="evidence" value="ECO:0007669"/>
    <property type="project" value="UniProtKB-KW"/>
</dbReference>
<dbReference type="PANTHER" id="PTHR30194">
    <property type="entry name" value="CROSSOVER JUNCTION ENDODEOXYRIBONUCLEASE RUVC"/>
    <property type="match status" value="1"/>
</dbReference>
<evidence type="ECO:0000256" key="3">
    <source>
        <dbReference type="ARBA" id="ARBA00022722"/>
    </source>
</evidence>
<accession>A0ABD4ZT04</accession>
<proteinExistence type="inferred from homology"/>
<evidence type="ECO:0000313" key="13">
    <source>
        <dbReference type="Proteomes" id="UP001241571"/>
    </source>
</evidence>
<comment type="caution">
    <text evidence="12">The sequence shown here is derived from an EMBL/GenBank/DDBJ whole genome shotgun (WGS) entry which is preliminary data.</text>
</comment>
<keyword evidence="6" id="KW-0227">DNA damage</keyword>
<dbReference type="GO" id="GO:0016787">
    <property type="term" value="F:hydrolase activity"/>
    <property type="evidence" value="ECO:0007669"/>
    <property type="project" value="UniProtKB-KW"/>
</dbReference>
<evidence type="ECO:0000256" key="5">
    <source>
        <dbReference type="ARBA" id="ARBA00022759"/>
    </source>
</evidence>
<keyword evidence="2" id="KW-0963">Cytoplasm</keyword>
<keyword evidence="5" id="KW-0255">Endonuclease</keyword>
<dbReference type="InterPro" id="IPR036397">
    <property type="entry name" value="RNaseH_sf"/>
</dbReference>
<evidence type="ECO:0000256" key="1">
    <source>
        <dbReference type="ARBA" id="ARBA00009518"/>
    </source>
</evidence>
<keyword evidence="9" id="KW-0238">DNA-binding</keyword>
<evidence type="ECO:0000256" key="10">
    <source>
        <dbReference type="ARBA" id="ARBA00023172"/>
    </source>
</evidence>
<keyword evidence="11" id="KW-0234">DNA repair</keyword>
<dbReference type="InterPro" id="IPR012337">
    <property type="entry name" value="RNaseH-like_sf"/>
</dbReference>
<evidence type="ECO:0000256" key="4">
    <source>
        <dbReference type="ARBA" id="ARBA00022723"/>
    </source>
</evidence>
<dbReference type="GO" id="GO:0003677">
    <property type="term" value="F:DNA binding"/>
    <property type="evidence" value="ECO:0007669"/>
    <property type="project" value="UniProtKB-KW"/>
</dbReference>
<protein>
    <submittedName>
        <fullName evidence="12">Crossover junction endodeoxyribonuclease RuvC</fullName>
    </submittedName>
</protein>
<reference evidence="12 13" key="1">
    <citation type="submission" date="2023-06" db="EMBL/GenBank/DDBJ databases">
        <title>Acute promotion of culturable opportunistic pathogens and persistent increase of antibiotic resistance following antibiotic exposure in mouse gut microbiota.</title>
        <authorList>
            <person name="Li L."/>
            <person name="Wang B."/>
            <person name="Sun Y."/>
            <person name="Wang M."/>
            <person name="Xu H."/>
        </authorList>
    </citation>
    <scope>NUCLEOTIDE SEQUENCE [LARGE SCALE GENOMIC DNA]</scope>
    <source>
        <strain evidence="12 13">CRI2_2</strain>
    </source>
</reference>
<dbReference type="Proteomes" id="UP001241571">
    <property type="component" value="Unassembled WGS sequence"/>
</dbReference>
<dbReference type="PRINTS" id="PR00696">
    <property type="entry name" value="RSOLVASERUVC"/>
</dbReference>
<dbReference type="GO" id="GO:0046872">
    <property type="term" value="F:metal ion binding"/>
    <property type="evidence" value="ECO:0007669"/>
    <property type="project" value="UniProtKB-KW"/>
</dbReference>
<dbReference type="SUPFAM" id="SSF53098">
    <property type="entry name" value="Ribonuclease H-like"/>
    <property type="match status" value="1"/>
</dbReference>
<sequence>MALDLSLNSTGYAVLDWDSTLNKATVIELGHIDNKKQGRMKWSHGQKLTRIESIINCVIENHNVHTVVREKGVTRFNRATQVIFRVVGVTDLLIWKQLEVTVNEIGITEAKKLITGNGKAEKTEVAAKVQDFLTESVEFAVDDESDAVAVGVAYCLKLEGENKLNG</sequence>
<dbReference type="EMBL" id="JASUBT010000005">
    <property type="protein sequence ID" value="MDL4935766.1"/>
    <property type="molecule type" value="Genomic_DNA"/>
</dbReference>
<evidence type="ECO:0000256" key="2">
    <source>
        <dbReference type="ARBA" id="ARBA00022490"/>
    </source>
</evidence>
<dbReference type="AlphaFoldDB" id="A0ABD4ZT04"/>
<keyword evidence="4" id="KW-0479">Metal-binding</keyword>
<keyword evidence="7" id="KW-0378">Hydrolase</keyword>
<keyword evidence="10" id="KW-0233">DNA recombination</keyword>
<dbReference type="GO" id="GO:0006310">
    <property type="term" value="P:DNA recombination"/>
    <property type="evidence" value="ECO:0007669"/>
    <property type="project" value="UniProtKB-KW"/>
</dbReference>
<keyword evidence="3" id="KW-0540">Nuclease</keyword>